<evidence type="ECO:0000313" key="2">
    <source>
        <dbReference type="EMBL" id="QBA64966.1"/>
    </source>
</evidence>
<evidence type="ECO:0000259" key="1">
    <source>
        <dbReference type="Pfam" id="PF12867"/>
    </source>
</evidence>
<dbReference type="Pfam" id="PF12867">
    <property type="entry name" value="DinB_2"/>
    <property type="match status" value="1"/>
</dbReference>
<dbReference type="AlphaFoldDB" id="A0A411EB57"/>
<accession>A0A411EB57</accession>
<organism evidence="2 3">
    <name type="scientific">Muriicola soli</name>
    <dbReference type="NCBI Taxonomy" id="2507538"/>
    <lineage>
        <taxon>Bacteria</taxon>
        <taxon>Pseudomonadati</taxon>
        <taxon>Bacteroidota</taxon>
        <taxon>Flavobacteriia</taxon>
        <taxon>Flavobacteriales</taxon>
        <taxon>Flavobacteriaceae</taxon>
        <taxon>Muriicola</taxon>
    </lineage>
</organism>
<name>A0A411EB57_9FLAO</name>
<proteinExistence type="predicted"/>
<dbReference type="SUPFAM" id="SSF109854">
    <property type="entry name" value="DinB/YfiT-like putative metalloenzymes"/>
    <property type="match status" value="1"/>
</dbReference>
<evidence type="ECO:0000313" key="3">
    <source>
        <dbReference type="Proteomes" id="UP000290889"/>
    </source>
</evidence>
<reference evidence="2 3" key="1">
    <citation type="submission" date="2019-01" db="EMBL/GenBank/DDBJ databases">
        <title>Muriicola soli sp. nov., isolated from soil.</title>
        <authorList>
            <person name="Kang H.J."/>
            <person name="Kim S.B."/>
        </authorList>
    </citation>
    <scope>NUCLEOTIDE SEQUENCE [LARGE SCALE GENOMIC DNA]</scope>
    <source>
        <strain evidence="2 3">MMS17-SY002</strain>
    </source>
</reference>
<keyword evidence="3" id="KW-1185">Reference proteome</keyword>
<feature type="domain" description="DinB-like" evidence="1">
    <location>
        <begin position="27"/>
        <end position="144"/>
    </location>
</feature>
<gene>
    <name evidence="2" type="ORF">EQY75_10765</name>
</gene>
<dbReference type="EMBL" id="CP035544">
    <property type="protein sequence ID" value="QBA64966.1"/>
    <property type="molecule type" value="Genomic_DNA"/>
</dbReference>
<dbReference type="Gene3D" id="1.20.120.450">
    <property type="entry name" value="dinb family like domain"/>
    <property type="match status" value="1"/>
</dbReference>
<dbReference type="OrthoDB" id="9814103at2"/>
<dbReference type="Proteomes" id="UP000290889">
    <property type="component" value="Chromosome"/>
</dbReference>
<dbReference type="KEGG" id="mur:EQY75_10765"/>
<sequence>MATSALIAKHIKEFYFGGNWTAVNLKDSLGGLNWEQAAHRQGDLHSIAELVYHINYFVRVVIRVLEGIPLEGKDAESFNCPPIQNENDWKELKKNTWKDAEEFIKLVQQLPDDQLSALLADEKYGSYERNLMGIIEHCHYHLGQIVLLRKLLKKGI</sequence>
<protein>
    <submittedName>
        <fullName evidence="2">DUF1572 domain-containing protein</fullName>
    </submittedName>
</protein>
<dbReference type="InterPro" id="IPR034660">
    <property type="entry name" value="DinB/YfiT-like"/>
</dbReference>
<dbReference type="RefSeq" id="WP_129605745.1">
    <property type="nucleotide sequence ID" value="NZ_CP035544.1"/>
</dbReference>
<dbReference type="InterPro" id="IPR024775">
    <property type="entry name" value="DinB-like"/>
</dbReference>